<dbReference type="Proteomes" id="UP000196317">
    <property type="component" value="Unassembled WGS sequence"/>
</dbReference>
<dbReference type="InterPro" id="IPR035393">
    <property type="entry name" value="DUF5416"/>
</dbReference>
<gene>
    <name evidence="1" type="ORF">B9N65_09340</name>
</gene>
<dbReference type="AlphaFoldDB" id="A0A1Y5MEH6"/>
<comment type="caution">
    <text evidence="1">The sequence shown here is derived from an EMBL/GenBank/DDBJ whole genome shotgun (WGS) entry which is preliminary data.</text>
</comment>
<name>A0A1Y5MEH6_9BACT</name>
<dbReference type="RefSeq" id="WP_087583689.1">
    <property type="nucleotide sequence ID" value="NZ_NDYN01000009.1"/>
</dbReference>
<evidence type="ECO:0000313" key="1">
    <source>
        <dbReference type="EMBL" id="OUT06939.1"/>
    </source>
</evidence>
<dbReference type="EMBL" id="NDYN01000009">
    <property type="protein sequence ID" value="OUT06939.1"/>
    <property type="molecule type" value="Genomic_DNA"/>
</dbReference>
<dbReference type="Pfam" id="PF17437">
    <property type="entry name" value="DUF5416"/>
    <property type="match status" value="1"/>
</dbReference>
<proteinExistence type="predicted"/>
<sequence length="165" mass="19113">MQKSASFERNFSEYQISRAKLAEEFVIVNDGKICDLIGREVVKFLFKDCEKSFDEMINLKKEEHISLAGLKIEDELVSSIKISINGYDESSDSLDFDLNLLSLSVPYRYAISNGCFEMSIFLKEDKEVVEKFLSTFSYKFEANSGKERHVIVFVNESKIYEQTYM</sequence>
<evidence type="ECO:0000313" key="2">
    <source>
        <dbReference type="Proteomes" id="UP000196317"/>
    </source>
</evidence>
<organism evidence="1 2">
    <name type="scientific">Campylobacter concisus</name>
    <dbReference type="NCBI Taxonomy" id="199"/>
    <lineage>
        <taxon>Bacteria</taxon>
        <taxon>Pseudomonadati</taxon>
        <taxon>Campylobacterota</taxon>
        <taxon>Epsilonproteobacteria</taxon>
        <taxon>Campylobacterales</taxon>
        <taxon>Campylobacteraceae</taxon>
        <taxon>Campylobacter</taxon>
    </lineage>
</organism>
<accession>A0A1Y5MEH6</accession>
<reference evidence="1 2" key="1">
    <citation type="submission" date="2017-04" db="EMBL/GenBank/DDBJ databases">
        <title>Complete genome of Campylobacter concisus ATCC 33237T and draft genomes for an additional eight well characterized C. concisus strains.</title>
        <authorList>
            <person name="Cornelius A.J."/>
            <person name="Miller W.G."/>
            <person name="Lastovica A.J."/>
            <person name="On S.L."/>
            <person name="French N.P."/>
            <person name="Vandenberg O."/>
            <person name="Biggs P.J."/>
        </authorList>
    </citation>
    <scope>NUCLEOTIDE SEQUENCE [LARGE SCALE GENOMIC DNA]</scope>
    <source>
        <strain evidence="1 2">CCUG 19995</strain>
    </source>
</reference>
<protein>
    <submittedName>
        <fullName evidence="1">Uncharacterized protein</fullName>
    </submittedName>
</protein>